<dbReference type="AlphaFoldDB" id="A0A225V2H5"/>
<dbReference type="Pfam" id="PF13359">
    <property type="entry name" value="DDE_Tnp_4"/>
    <property type="match status" value="1"/>
</dbReference>
<sequence>MTNVMTKLFGSNPKVRVASPNMISVPINGKVWTDNQALAALYFGASDEKFMIPVNCNGNHWCSIMIELGEKKRIYFYDPMESSYKTGVRSAAQVAKQLVPEQQLDGCRAQSYGSHLGVQTDSYNCGIYVLIAFELFAGAASPGLVDKRTLQYMRYRYLIEAVLMELQERRIEREQDIEQYSNAPLHEVDQEDTDTPLMDPFKDLGGPAAIKDMTNFSLREFKELWISVRDHVRANYNVGRGRRSEIKPKDAFFMTLVMLKEGGTWDSNAKRFRLATTTFTDVVTKFIKMLAPKVYVDYVEERCDQATMRMARTKDKTFRNYPCALYAVDVTFQQSWRPGGSISENGKFYSGKHHLYGLKVEVSVDSRGFAINCSHHEPGATHDITMFKENKAFHLQKIKKLPSEETLPDEGPLLDTHPDEWAILADKGYQGAAEFLRCIIPKKGRNISRADQSNNDKIAHDRVIVENYFGRLNILWRITADKYRLARELYDDVFRLCVGLTNAHVTRCSLRSDNGDWYRRSQNKLIELGIKIKQKRRLAQEKYRAKKRRRLSSSISDLGGEEDASEDALTQLSQAF</sequence>
<accession>A0A225V2H5</accession>
<proteinExistence type="inferred from homology"/>
<keyword evidence="5" id="KW-0378">Hydrolase</keyword>
<dbReference type="InterPro" id="IPR027806">
    <property type="entry name" value="HARBI1_dom"/>
</dbReference>
<keyword evidence="9" id="KW-1185">Reference proteome</keyword>
<dbReference type="Gene3D" id="3.40.395.10">
    <property type="entry name" value="Adenoviral Proteinase, Chain A"/>
    <property type="match status" value="1"/>
</dbReference>
<organism evidence="8 9">
    <name type="scientific">Phytophthora megakarya</name>
    <dbReference type="NCBI Taxonomy" id="4795"/>
    <lineage>
        <taxon>Eukaryota</taxon>
        <taxon>Sar</taxon>
        <taxon>Stramenopiles</taxon>
        <taxon>Oomycota</taxon>
        <taxon>Peronosporomycetes</taxon>
        <taxon>Peronosporales</taxon>
        <taxon>Peronosporaceae</taxon>
        <taxon>Phytophthora</taxon>
    </lineage>
</organism>
<evidence type="ECO:0000313" key="9">
    <source>
        <dbReference type="Proteomes" id="UP000198211"/>
    </source>
</evidence>
<comment type="similarity">
    <text evidence="2">Belongs to the peptidase C48 family.</text>
</comment>
<dbReference type="InterPro" id="IPR003653">
    <property type="entry name" value="Peptidase_C48_C"/>
</dbReference>
<feature type="domain" description="Ubiquitin-like protease family profile" evidence="7">
    <location>
        <begin position="1"/>
        <end position="136"/>
    </location>
</feature>
<name>A0A225V2H5_9STRA</name>
<gene>
    <name evidence="8" type="ORF">PHMEG_00029871</name>
</gene>
<evidence type="ECO:0000256" key="1">
    <source>
        <dbReference type="ARBA" id="ARBA00001968"/>
    </source>
</evidence>
<dbReference type="GO" id="GO:0006508">
    <property type="term" value="P:proteolysis"/>
    <property type="evidence" value="ECO:0007669"/>
    <property type="project" value="UniProtKB-KW"/>
</dbReference>
<protein>
    <recommendedName>
        <fullName evidence="7">Ubiquitin-like protease family profile domain-containing protein</fullName>
    </recommendedName>
</protein>
<evidence type="ECO:0000256" key="6">
    <source>
        <dbReference type="SAM" id="MobiDB-lite"/>
    </source>
</evidence>
<dbReference type="PROSITE" id="PS50600">
    <property type="entry name" value="ULP_PROTEASE"/>
    <property type="match status" value="1"/>
</dbReference>
<feature type="region of interest" description="Disordered" evidence="6">
    <location>
        <begin position="554"/>
        <end position="576"/>
    </location>
</feature>
<dbReference type="Pfam" id="PF02902">
    <property type="entry name" value="Peptidase_C48"/>
    <property type="match status" value="1"/>
</dbReference>
<reference evidence="9" key="1">
    <citation type="submission" date="2017-03" db="EMBL/GenBank/DDBJ databases">
        <title>Phytopthora megakarya and P. palmivora, two closely related causual agents of cacao black pod achieved similar genome size and gene model numbers by different mechanisms.</title>
        <authorList>
            <person name="Ali S."/>
            <person name="Shao J."/>
            <person name="Larry D.J."/>
            <person name="Kronmiller B."/>
            <person name="Shen D."/>
            <person name="Strem M.D."/>
            <person name="Melnick R.L."/>
            <person name="Guiltinan M.J."/>
            <person name="Tyler B.M."/>
            <person name="Meinhardt L.W."/>
            <person name="Bailey B.A."/>
        </authorList>
    </citation>
    <scope>NUCLEOTIDE SEQUENCE [LARGE SCALE GENOMIC DNA]</scope>
    <source>
        <strain evidence="9">zdho120</strain>
    </source>
</reference>
<evidence type="ECO:0000256" key="5">
    <source>
        <dbReference type="ARBA" id="ARBA00022801"/>
    </source>
</evidence>
<dbReference type="EMBL" id="NBNE01008724">
    <property type="protein sequence ID" value="OWY99178.1"/>
    <property type="molecule type" value="Genomic_DNA"/>
</dbReference>
<evidence type="ECO:0000313" key="8">
    <source>
        <dbReference type="EMBL" id="OWY99178.1"/>
    </source>
</evidence>
<dbReference type="InterPro" id="IPR038765">
    <property type="entry name" value="Papain-like_cys_pep_sf"/>
</dbReference>
<comment type="caution">
    <text evidence="8">The sequence shown here is derived from an EMBL/GenBank/DDBJ whole genome shotgun (WGS) entry which is preliminary data.</text>
</comment>
<evidence type="ECO:0000256" key="4">
    <source>
        <dbReference type="ARBA" id="ARBA00022723"/>
    </source>
</evidence>
<comment type="cofactor">
    <cofactor evidence="1">
        <name>a divalent metal cation</name>
        <dbReference type="ChEBI" id="CHEBI:60240"/>
    </cofactor>
</comment>
<keyword evidence="4" id="KW-0479">Metal-binding</keyword>
<dbReference type="Proteomes" id="UP000198211">
    <property type="component" value="Unassembled WGS sequence"/>
</dbReference>
<keyword evidence="3" id="KW-0645">Protease</keyword>
<dbReference type="SUPFAM" id="SSF54001">
    <property type="entry name" value="Cysteine proteinases"/>
    <property type="match status" value="1"/>
</dbReference>
<evidence type="ECO:0000256" key="3">
    <source>
        <dbReference type="ARBA" id="ARBA00022670"/>
    </source>
</evidence>
<dbReference type="GO" id="GO:0046872">
    <property type="term" value="F:metal ion binding"/>
    <property type="evidence" value="ECO:0007669"/>
    <property type="project" value="UniProtKB-KW"/>
</dbReference>
<dbReference type="GO" id="GO:0008234">
    <property type="term" value="F:cysteine-type peptidase activity"/>
    <property type="evidence" value="ECO:0007669"/>
    <property type="project" value="InterPro"/>
</dbReference>
<dbReference type="OrthoDB" id="116425at2759"/>
<evidence type="ECO:0000256" key="2">
    <source>
        <dbReference type="ARBA" id="ARBA00005234"/>
    </source>
</evidence>
<evidence type="ECO:0000259" key="7">
    <source>
        <dbReference type="PROSITE" id="PS50600"/>
    </source>
</evidence>